<dbReference type="Proteomes" id="UP001291926">
    <property type="component" value="Unassembled WGS sequence"/>
</dbReference>
<evidence type="ECO:0000313" key="7">
    <source>
        <dbReference type="Proteomes" id="UP001291926"/>
    </source>
</evidence>
<comment type="caution">
    <text evidence="6">The sequence shown here is derived from an EMBL/GenBank/DDBJ whole genome shotgun (WGS) entry which is preliminary data.</text>
</comment>
<keyword evidence="3 5" id="KW-0326">Glycosidase</keyword>
<evidence type="ECO:0008006" key="8">
    <source>
        <dbReference type="Google" id="ProtNLM"/>
    </source>
</evidence>
<sequence>MRLPLSGAPPSTAAAISPEENVAHNQRLATKRRAKAFYQFRPTTTGGRRPCRRKKAAIIHDLKEKYKFLQEFDKGSKVEVVVVKEVGCGVGGGSGGGGAGGGERVGGGVGGGFGGGKGVAGGAGGGRDGARAIGINYGLNGDDLPSPSNAISLLQSRNISKVRLFEPNSVVLTALKDSGIDVILGTENQNLQSFASDPSTATSWVNTNVVPYASSLNFEYIAVGNEVIPGDLAQYVPSAMQNIDAALFAAGFAIPVSHAVSMSVMGPSFPPSNGVFSTEATPIMTEILKFLSSKNSSLLVNAYTWFPRQSEPNNVQLEYALIDDAAKPVIDNSLTYQNLFDAMVDTVYAGMEKVGVSNVDIVVAETGWPTAGSTDATIENAQKFNNNLITLLASGKGTPRKPGKVVEAYIFALFNENLKPEGAWAIGVNYGLNGNNLPSPSDVVSLLKSRNIQKIRLFEPNAAVLTALQGSGISVILGTENQNLQSFALDPSAAASWVATNIIPYALSVNFVHVVVGNEVVGNEAIPGNLAQYIPSAIQNIDAAIFAAGFAVPVSTAVSMQILGPSFPPSNGVFSAEATPIMTQILTFLSSKNYPLLLNVYTWFPRLDDPNNVHLDYALLDDTATPVPDNSLIYQNLFDAMVDTVYAAMEKVGVSNVDIVVAETGWPSAGNIDATVENAQRYNNNLIKLLASGKGTPRKPGKVVEAYIFALFNENLKPEGVEQNWGLFYPNMAEVYHVDF</sequence>
<dbReference type="InterPro" id="IPR000490">
    <property type="entry name" value="Glyco_hydro_17"/>
</dbReference>
<dbReference type="InterPro" id="IPR017853">
    <property type="entry name" value="GH"/>
</dbReference>
<keyword evidence="7" id="KW-1185">Reference proteome</keyword>
<keyword evidence="2 5" id="KW-0378">Hydrolase</keyword>
<dbReference type="EMBL" id="JAYDYQ010001088">
    <property type="protein sequence ID" value="KAK4489551.1"/>
    <property type="molecule type" value="Genomic_DNA"/>
</dbReference>
<evidence type="ECO:0000256" key="3">
    <source>
        <dbReference type="ARBA" id="ARBA00023295"/>
    </source>
</evidence>
<accession>A0ABR0DL23</accession>
<evidence type="ECO:0000256" key="4">
    <source>
        <dbReference type="RuleBase" id="RU004335"/>
    </source>
</evidence>
<dbReference type="InterPro" id="IPR044965">
    <property type="entry name" value="Glyco_hydro_17_plant"/>
</dbReference>
<evidence type="ECO:0000313" key="6">
    <source>
        <dbReference type="EMBL" id="KAK4489551.1"/>
    </source>
</evidence>
<evidence type="ECO:0000256" key="1">
    <source>
        <dbReference type="ARBA" id="ARBA00008773"/>
    </source>
</evidence>
<dbReference type="PROSITE" id="PS00587">
    <property type="entry name" value="GLYCOSYL_HYDROL_F17"/>
    <property type="match status" value="2"/>
</dbReference>
<dbReference type="Pfam" id="PF00332">
    <property type="entry name" value="Glyco_hydro_17"/>
    <property type="match status" value="2"/>
</dbReference>
<dbReference type="Gene3D" id="3.20.20.80">
    <property type="entry name" value="Glycosidases"/>
    <property type="match status" value="2"/>
</dbReference>
<protein>
    <recommendedName>
        <fullName evidence="8">Glucan endo-1,3-beta-D-glucosidase</fullName>
    </recommendedName>
</protein>
<evidence type="ECO:0000256" key="5">
    <source>
        <dbReference type="RuleBase" id="RU004336"/>
    </source>
</evidence>
<gene>
    <name evidence="6" type="ORF">RD792_005360</name>
</gene>
<organism evidence="6 7">
    <name type="scientific">Penstemon davidsonii</name>
    <dbReference type="NCBI Taxonomy" id="160366"/>
    <lineage>
        <taxon>Eukaryota</taxon>
        <taxon>Viridiplantae</taxon>
        <taxon>Streptophyta</taxon>
        <taxon>Embryophyta</taxon>
        <taxon>Tracheophyta</taxon>
        <taxon>Spermatophyta</taxon>
        <taxon>Magnoliopsida</taxon>
        <taxon>eudicotyledons</taxon>
        <taxon>Gunneridae</taxon>
        <taxon>Pentapetalae</taxon>
        <taxon>asterids</taxon>
        <taxon>lamiids</taxon>
        <taxon>Lamiales</taxon>
        <taxon>Plantaginaceae</taxon>
        <taxon>Cheloneae</taxon>
        <taxon>Penstemon</taxon>
    </lineage>
</organism>
<reference evidence="6 7" key="1">
    <citation type="journal article" date="2023" name="bioRxiv">
        <title>Genome report: Whole genome sequence and annotation of Penstemon davidsonii.</title>
        <authorList>
            <person name="Ostevik K.L."/>
            <person name="Alabady M."/>
            <person name="Zhang M."/>
            <person name="Rausher M.D."/>
        </authorList>
    </citation>
    <scope>NUCLEOTIDE SEQUENCE [LARGE SCALE GENOMIC DNA]</scope>
    <source>
        <strain evidence="6">DNT005</strain>
        <tissue evidence="6">Whole leaf</tissue>
    </source>
</reference>
<evidence type="ECO:0000256" key="2">
    <source>
        <dbReference type="ARBA" id="ARBA00022801"/>
    </source>
</evidence>
<comment type="similarity">
    <text evidence="1 4">Belongs to the glycosyl hydrolase 17 family.</text>
</comment>
<dbReference type="SUPFAM" id="SSF51445">
    <property type="entry name" value="(Trans)glycosidases"/>
    <property type="match status" value="2"/>
</dbReference>
<dbReference type="PANTHER" id="PTHR32227">
    <property type="entry name" value="GLUCAN ENDO-1,3-BETA-GLUCOSIDASE BG1-RELATED-RELATED"/>
    <property type="match status" value="1"/>
</dbReference>
<name>A0ABR0DL23_9LAMI</name>
<proteinExistence type="inferred from homology"/>